<evidence type="ECO:0000256" key="2">
    <source>
        <dbReference type="ARBA" id="ARBA00022729"/>
    </source>
</evidence>
<dbReference type="PANTHER" id="PTHR30035">
    <property type="entry name" value="LIPOPROTEIN VACJ-RELATED"/>
    <property type="match status" value="1"/>
</dbReference>
<evidence type="ECO:0000313" key="4">
    <source>
        <dbReference type="Proteomes" id="UP000014977"/>
    </source>
</evidence>
<organism evidence="3 4">
    <name type="scientific">Desulfococcus multivorans DSM 2059</name>
    <dbReference type="NCBI Taxonomy" id="1121405"/>
    <lineage>
        <taxon>Bacteria</taxon>
        <taxon>Pseudomonadati</taxon>
        <taxon>Thermodesulfobacteriota</taxon>
        <taxon>Desulfobacteria</taxon>
        <taxon>Desulfobacterales</taxon>
        <taxon>Desulfococcaceae</taxon>
        <taxon>Desulfococcus</taxon>
    </lineage>
</organism>
<dbReference type="EMBL" id="ATHJ01000094">
    <property type="protein sequence ID" value="EPR38781.1"/>
    <property type="molecule type" value="Genomic_DNA"/>
</dbReference>
<evidence type="ECO:0000313" key="3">
    <source>
        <dbReference type="EMBL" id="EPR38781.1"/>
    </source>
</evidence>
<dbReference type="Proteomes" id="UP000014977">
    <property type="component" value="Unassembled WGS sequence"/>
</dbReference>
<dbReference type="InterPro" id="IPR007428">
    <property type="entry name" value="MlaA"/>
</dbReference>
<dbReference type="Pfam" id="PF04333">
    <property type="entry name" value="MlaA"/>
    <property type="match status" value="1"/>
</dbReference>
<dbReference type="eggNOG" id="COG2853">
    <property type="taxonomic scope" value="Bacteria"/>
</dbReference>
<keyword evidence="3" id="KW-0449">Lipoprotein</keyword>
<name>S7TPF4_DESML</name>
<evidence type="ECO:0000256" key="1">
    <source>
        <dbReference type="ARBA" id="ARBA00010634"/>
    </source>
</evidence>
<gene>
    <name evidence="3" type="ORF">dsmv_0191</name>
</gene>
<dbReference type="GO" id="GO:0120010">
    <property type="term" value="P:intermembrane phospholipid transfer"/>
    <property type="evidence" value="ECO:0007669"/>
    <property type="project" value="TreeGrafter"/>
</dbReference>
<sequence length="247" mass="27903">MITLAGLFFVVTSAPAQEVPQQIQTLSAEDEAFAVAEALEEDEEPMPQIADPLYYLNKGFFHFNDKLYFWGLKPVAEIYRSVLPRPFRTGIRNFYVNLKMPIRFVNCLLQGKTDRAGVELGRFMVNTVFGGLGFWNAADLEPNLSEPPDEDLGQTFGSYGIPHGFYLVWPILGPSTLRDTFGRVGDMFIDPVTVMTPDASPYLNGHEQVNRLSLNIGDYESIKEAAVDPYESLKGIYLQYREKELKK</sequence>
<dbReference type="AlphaFoldDB" id="S7TPF4"/>
<dbReference type="GO" id="GO:0016020">
    <property type="term" value="C:membrane"/>
    <property type="evidence" value="ECO:0007669"/>
    <property type="project" value="InterPro"/>
</dbReference>
<reference evidence="3 4" key="1">
    <citation type="journal article" date="2013" name="Genome Announc.">
        <title>Draft genome sequences for three mercury-methylating, sulfate-reducing bacteria.</title>
        <authorList>
            <person name="Brown S.D."/>
            <person name="Hurt R.A.Jr."/>
            <person name="Gilmour C.C."/>
            <person name="Elias D.A."/>
        </authorList>
    </citation>
    <scope>NUCLEOTIDE SEQUENCE [LARGE SCALE GENOMIC DNA]</scope>
    <source>
        <strain evidence="3 4">DSM 2059</strain>
    </source>
</reference>
<comment type="caution">
    <text evidence="3">The sequence shown here is derived from an EMBL/GenBank/DDBJ whole genome shotgun (WGS) entry which is preliminary data.</text>
</comment>
<keyword evidence="2" id="KW-0732">Signal</keyword>
<keyword evidence="4" id="KW-1185">Reference proteome</keyword>
<dbReference type="PANTHER" id="PTHR30035:SF3">
    <property type="entry name" value="INTERMEMBRANE PHOSPHOLIPID TRANSPORT SYSTEM LIPOPROTEIN MLAA"/>
    <property type="match status" value="1"/>
</dbReference>
<accession>S7TPF4</accession>
<dbReference type="STRING" id="897.B2D07_04455"/>
<dbReference type="PRINTS" id="PR01805">
    <property type="entry name" value="VACJLIPOPROT"/>
</dbReference>
<proteinExistence type="inferred from homology"/>
<dbReference type="PATRIC" id="fig|1121405.3.peg.2562"/>
<protein>
    <submittedName>
        <fullName evidence="3">VacJ family lipoprotein</fullName>
    </submittedName>
</protein>
<comment type="similarity">
    <text evidence="1">Belongs to the MlaA family.</text>
</comment>